<evidence type="ECO:0000313" key="2">
    <source>
        <dbReference type="Proteomes" id="UP001485043"/>
    </source>
</evidence>
<comment type="caution">
    <text evidence="1">The sequence shown here is derived from an EMBL/GenBank/DDBJ whole genome shotgun (WGS) entry which is preliminary data.</text>
</comment>
<dbReference type="AlphaFoldDB" id="A0AAW1SWR2"/>
<protein>
    <submittedName>
        <fullName evidence="1">Uncharacterized protein</fullName>
    </submittedName>
</protein>
<reference evidence="1 2" key="1">
    <citation type="journal article" date="2024" name="Nat. Commun.">
        <title>Phylogenomics reveals the evolutionary origins of lichenization in chlorophyte algae.</title>
        <authorList>
            <person name="Puginier C."/>
            <person name="Libourel C."/>
            <person name="Otte J."/>
            <person name="Skaloud P."/>
            <person name="Haon M."/>
            <person name="Grisel S."/>
            <person name="Petersen M."/>
            <person name="Berrin J.G."/>
            <person name="Delaux P.M."/>
            <person name="Dal Grande F."/>
            <person name="Keller J."/>
        </authorList>
    </citation>
    <scope>NUCLEOTIDE SEQUENCE [LARGE SCALE GENOMIC DNA]</scope>
    <source>
        <strain evidence="1 2">SAG 2523</strain>
    </source>
</reference>
<dbReference type="Proteomes" id="UP001485043">
    <property type="component" value="Unassembled WGS sequence"/>
</dbReference>
<name>A0AAW1SWR2_9CHLO</name>
<dbReference type="EMBL" id="JALJOV010000818">
    <property type="protein sequence ID" value="KAK9861076.1"/>
    <property type="molecule type" value="Genomic_DNA"/>
</dbReference>
<proteinExistence type="predicted"/>
<gene>
    <name evidence="1" type="ORF">WJX84_009793</name>
</gene>
<accession>A0AAW1SWR2</accession>
<sequence length="325" mass="36774">MAADATGDVEDSTLAVHVPPVIDMVQNPHKSFPETCIHCDEHSPLGEQCCGMCVFENTCTEEQTDALLSRLASMNIDLSSVTPATLFDTMKGRSVWLVGDSQMKYFYTSLECFLADYAMTPQRSLPFPDNDALNVMMRRGTDYNIFWDNSKCMFLQEGTRICHIRKVFGPHILEDVFPALIAGVPNFIDDIMVVNIGTWYDPGNPGEYQQDVQGLADWMRTLRAQLPRKLIWADTPPQHFQWDLGYAWKSGVHGIHEGNCVFVDNEEHRQGSWNNLISRPMMQAIPIAILNSYNITTNLWEWHLVHIVQQLQGTLDDACISLDAS</sequence>
<organism evidence="1 2">
    <name type="scientific">Apatococcus fuscideae</name>
    <dbReference type="NCBI Taxonomy" id="2026836"/>
    <lineage>
        <taxon>Eukaryota</taxon>
        <taxon>Viridiplantae</taxon>
        <taxon>Chlorophyta</taxon>
        <taxon>core chlorophytes</taxon>
        <taxon>Trebouxiophyceae</taxon>
        <taxon>Chlorellales</taxon>
        <taxon>Chlorellaceae</taxon>
        <taxon>Apatococcus</taxon>
    </lineage>
</organism>
<keyword evidence="2" id="KW-1185">Reference proteome</keyword>
<evidence type="ECO:0000313" key="1">
    <source>
        <dbReference type="EMBL" id="KAK9861076.1"/>
    </source>
</evidence>